<comment type="caution">
    <text evidence="7">The sequence shown here is derived from an EMBL/GenBank/DDBJ whole genome shotgun (WGS) entry which is preliminary data.</text>
</comment>
<dbReference type="InterPro" id="IPR014718">
    <property type="entry name" value="GH-type_carb-bd"/>
</dbReference>
<dbReference type="AlphaFoldDB" id="A0A8G2CNT8"/>
<dbReference type="GO" id="GO:0005975">
    <property type="term" value="P:carbohydrate metabolic process"/>
    <property type="evidence" value="ECO:0007669"/>
    <property type="project" value="InterPro"/>
</dbReference>
<dbReference type="InterPro" id="IPR015220">
    <property type="entry name" value="Glucodextranase_N"/>
</dbReference>
<dbReference type="Proteomes" id="UP000186308">
    <property type="component" value="Unassembled WGS sequence"/>
</dbReference>
<dbReference type="GO" id="GO:0016757">
    <property type="term" value="F:glycosyltransferase activity"/>
    <property type="evidence" value="ECO:0007669"/>
    <property type="project" value="UniProtKB-ARBA"/>
</dbReference>
<dbReference type="CDD" id="cd07430">
    <property type="entry name" value="GH15_N"/>
    <property type="match status" value="1"/>
</dbReference>
<dbReference type="PROSITE" id="PS00820">
    <property type="entry name" value="GLUCOAMYLASE"/>
    <property type="match status" value="1"/>
</dbReference>
<evidence type="ECO:0000256" key="3">
    <source>
        <dbReference type="ARBA" id="ARBA00023295"/>
    </source>
</evidence>
<dbReference type="InterPro" id="IPR008928">
    <property type="entry name" value="6-hairpin_glycosidase_sf"/>
</dbReference>
<evidence type="ECO:0000313" key="8">
    <source>
        <dbReference type="Proteomes" id="UP000186308"/>
    </source>
</evidence>
<keyword evidence="3" id="KW-0326">Glycosidase</keyword>
<dbReference type="GO" id="GO:0004553">
    <property type="term" value="F:hydrolase activity, hydrolyzing O-glycosyl compounds"/>
    <property type="evidence" value="ECO:0007669"/>
    <property type="project" value="TreeGrafter"/>
</dbReference>
<evidence type="ECO:0000256" key="4">
    <source>
        <dbReference type="SAM" id="MobiDB-lite"/>
    </source>
</evidence>
<protein>
    <submittedName>
        <fullName evidence="7">Glucoamylase</fullName>
    </submittedName>
</protein>
<feature type="region of interest" description="Disordered" evidence="4">
    <location>
        <begin position="1"/>
        <end position="21"/>
    </location>
</feature>
<name>A0A8G2CNT8_ACIRU</name>
<dbReference type="PANTHER" id="PTHR31616">
    <property type="entry name" value="TREHALASE"/>
    <property type="match status" value="1"/>
</dbReference>
<keyword evidence="2" id="KW-0378">Hydrolase</keyword>
<proteinExistence type="inferred from homology"/>
<dbReference type="PANTHER" id="PTHR31616:SF0">
    <property type="entry name" value="GLUCAN 1,4-ALPHA-GLUCOSIDASE"/>
    <property type="match status" value="1"/>
</dbReference>
<dbReference type="InterPro" id="IPR011013">
    <property type="entry name" value="Gal_mutarotase_sf_dom"/>
</dbReference>
<dbReference type="SUPFAM" id="SSF48208">
    <property type="entry name" value="Six-hairpin glycosidases"/>
    <property type="match status" value="1"/>
</dbReference>
<sequence>MTIAPGAPGLPPRWTSSAKDGVGTALSPRSAVWFTHSHGILDEIYYPRVDQACTRDCGLIVTDGTPGGLFVEEKRGTVSRTRRLADGVPLFTITNTCEQHGLTIEKKIVADPHFDCVLQHITLTAGPDVTGLRMFALLAPHLVNGGAHNTGWVGDYKGMPMLFASGDGTCLAMACSSGLLAASVGYVGTSDGWQTLQRHGSLRERFDRAEDGNIALVAEIDTTAPALIAIGFGRKPEEAAFQAAASLAGGFERAENEYVANWRHWQHGLEPLDPPQPTGPHNFYRVSTAVMRCHESPLFPGGSIASLSIPWGASKGDDDLGGYHLVWPRDLAETAGALMACGAHADARRTLDYLRVIQEADGHWPQNTWLDGSAYWGGLQLDETAFPILLLDLAFRNGAVAEAELGDYWPMVRSACAFIIANGPATGQDRWEENAGYTPATLAVEIAGLLAGADLAERLGRSAEAGLMRDTADAWNADIESWIYVSGTDLANRCGVAGYYLRIVADGDHDLAGAAQHGRIAVRNRPEGEADVATDELIGADALALVRFGLRAAHDPRIRDTITVIDHLTRIDLPQGSVWHRYNNDGYGEHNDGRPFDGTGHGRAWPLLTGERAHYAIAADDLAGAEALRITMEGCASEGGLLPEQVWDADDLPEHELVRGRPSGSAMPLVWAHAEYVKLLRSLRDGAVFDLPPQTVRRYQVENITPRCRDWREPWRRSKIPAGQNLRVEITGPGVIHWTDDDWATVHEAPTTDVGLGIDSAELPSAALGVGRALMFTWNLADGGWRGRNFTVAIVA</sequence>
<dbReference type="GO" id="GO:0030246">
    <property type="term" value="F:carbohydrate binding"/>
    <property type="evidence" value="ECO:0007669"/>
    <property type="project" value="InterPro"/>
</dbReference>
<dbReference type="OrthoDB" id="9806081at2"/>
<dbReference type="Gene3D" id="2.70.98.10">
    <property type="match status" value="1"/>
</dbReference>
<dbReference type="InterPro" id="IPR012341">
    <property type="entry name" value="6hp_glycosidase-like_sf"/>
</dbReference>
<evidence type="ECO:0000259" key="5">
    <source>
        <dbReference type="Pfam" id="PF00723"/>
    </source>
</evidence>
<dbReference type="RefSeq" id="WP_029313479.1">
    <property type="nucleotide sequence ID" value="NZ_FTNE01000041.1"/>
</dbReference>
<organism evidence="7 8">
    <name type="scientific">Acidiphilium rubrum</name>
    <dbReference type="NCBI Taxonomy" id="526"/>
    <lineage>
        <taxon>Bacteria</taxon>
        <taxon>Pseudomonadati</taxon>
        <taxon>Pseudomonadota</taxon>
        <taxon>Alphaproteobacteria</taxon>
        <taxon>Acetobacterales</taxon>
        <taxon>Acidocellaceae</taxon>
        <taxon>Acidiphilium</taxon>
    </lineage>
</organism>
<reference evidence="7 8" key="1">
    <citation type="submission" date="2017-01" db="EMBL/GenBank/DDBJ databases">
        <authorList>
            <person name="Varghese N."/>
            <person name="Submissions S."/>
        </authorList>
    </citation>
    <scope>NUCLEOTIDE SEQUENCE [LARGE SCALE GENOMIC DNA]</scope>
    <source>
        <strain evidence="7 8">ATCC 35905</strain>
    </source>
</reference>
<dbReference type="Pfam" id="PF00723">
    <property type="entry name" value="Glyco_hydro_15"/>
    <property type="match status" value="1"/>
</dbReference>
<gene>
    <name evidence="7" type="ORF">SAMN05421828_14113</name>
</gene>
<dbReference type="InterPro" id="IPR011613">
    <property type="entry name" value="GH15-like"/>
</dbReference>
<dbReference type="InterPro" id="IPR006425">
    <property type="entry name" value="Glucoamylase_bac"/>
</dbReference>
<dbReference type="EMBL" id="FTNE01000041">
    <property type="protein sequence ID" value="SIR50056.1"/>
    <property type="molecule type" value="Genomic_DNA"/>
</dbReference>
<keyword evidence="8" id="KW-1185">Reference proteome</keyword>
<accession>A0A8G2CNT8</accession>
<dbReference type="InterPro" id="IPR046966">
    <property type="entry name" value="Glucoamylase_active_site"/>
</dbReference>
<evidence type="ECO:0000313" key="7">
    <source>
        <dbReference type="EMBL" id="SIR50056.1"/>
    </source>
</evidence>
<feature type="domain" description="GH15-like" evidence="5">
    <location>
        <begin position="366"/>
        <end position="679"/>
    </location>
</feature>
<dbReference type="Gene3D" id="1.50.10.10">
    <property type="match status" value="1"/>
</dbReference>
<evidence type="ECO:0000256" key="2">
    <source>
        <dbReference type="ARBA" id="ARBA00022801"/>
    </source>
</evidence>
<comment type="similarity">
    <text evidence="1">Belongs to the glycosyl hydrolase 15 family.</text>
</comment>
<evidence type="ECO:0000259" key="6">
    <source>
        <dbReference type="Pfam" id="PF09137"/>
    </source>
</evidence>
<feature type="domain" description="Glucodextranase N-terminal" evidence="6">
    <location>
        <begin position="4"/>
        <end position="266"/>
    </location>
</feature>
<dbReference type="NCBIfam" id="TIGR01535">
    <property type="entry name" value="glucan_glucosid"/>
    <property type="match status" value="1"/>
</dbReference>
<dbReference type="SUPFAM" id="SSF74650">
    <property type="entry name" value="Galactose mutarotase-like"/>
    <property type="match status" value="1"/>
</dbReference>
<dbReference type="Pfam" id="PF09137">
    <property type="entry name" value="Glucodextran_N"/>
    <property type="match status" value="1"/>
</dbReference>
<evidence type="ECO:0000256" key="1">
    <source>
        <dbReference type="ARBA" id="ARBA00006188"/>
    </source>
</evidence>